<dbReference type="Gene3D" id="3.20.20.370">
    <property type="entry name" value="Glycoside hydrolase/deacetylase"/>
    <property type="match status" value="1"/>
</dbReference>
<keyword evidence="1 2" id="KW-0732">Signal</keyword>
<accession>A0A1G8KY20</accession>
<feature type="chain" id="PRO_5011741540" evidence="2">
    <location>
        <begin position="25"/>
        <end position="261"/>
    </location>
</feature>
<evidence type="ECO:0000259" key="3">
    <source>
        <dbReference type="PROSITE" id="PS51677"/>
    </source>
</evidence>
<dbReference type="PANTHER" id="PTHR34216">
    <property type="match status" value="1"/>
</dbReference>
<protein>
    <submittedName>
        <fullName evidence="4">Peptidoglycan/xylan/chitin deacetylase, PgdA/CDA1 family</fullName>
    </submittedName>
</protein>
<dbReference type="InterPro" id="IPR051398">
    <property type="entry name" value="Polysacch_Deacetylase"/>
</dbReference>
<dbReference type="AlphaFoldDB" id="A0A1G8KY20"/>
<keyword evidence="5" id="KW-1185">Reference proteome</keyword>
<proteinExistence type="predicted"/>
<name>A0A1G8KY20_9PSED</name>
<dbReference type="GO" id="GO:0005975">
    <property type="term" value="P:carbohydrate metabolic process"/>
    <property type="evidence" value="ECO:0007669"/>
    <property type="project" value="InterPro"/>
</dbReference>
<dbReference type="STRING" id="428992.SAMN05216272_11029"/>
<dbReference type="InterPro" id="IPR011330">
    <property type="entry name" value="Glyco_hydro/deAcase_b/a-brl"/>
</dbReference>
<dbReference type="PANTHER" id="PTHR34216:SF7">
    <property type="entry name" value="POLY-BETA-1,6-N-ACETYL-D-GLUCOSAMINE N-DEACETYLASE"/>
    <property type="match status" value="1"/>
</dbReference>
<feature type="domain" description="NodB homology" evidence="3">
    <location>
        <begin position="84"/>
        <end position="261"/>
    </location>
</feature>
<evidence type="ECO:0000313" key="5">
    <source>
        <dbReference type="Proteomes" id="UP000199636"/>
    </source>
</evidence>
<dbReference type="GO" id="GO:0016810">
    <property type="term" value="F:hydrolase activity, acting on carbon-nitrogen (but not peptide) bonds"/>
    <property type="evidence" value="ECO:0007669"/>
    <property type="project" value="InterPro"/>
</dbReference>
<evidence type="ECO:0000256" key="1">
    <source>
        <dbReference type="ARBA" id="ARBA00022729"/>
    </source>
</evidence>
<feature type="signal peptide" evidence="2">
    <location>
        <begin position="1"/>
        <end position="24"/>
    </location>
</feature>
<gene>
    <name evidence="4" type="ORF">SAMN05216272_11029</name>
</gene>
<dbReference type="OrthoDB" id="9814639at2"/>
<dbReference type="PROSITE" id="PS51677">
    <property type="entry name" value="NODB"/>
    <property type="match status" value="1"/>
</dbReference>
<evidence type="ECO:0000313" key="4">
    <source>
        <dbReference type="EMBL" id="SDI48368.1"/>
    </source>
</evidence>
<sequence>MKLRHCFLSLVCLLAMLLPFLVHARQFPVLVYHRFAPQAVDSMTVRTAAFEAQLEQIEAGGYRVIPLRQVLDYLAGRAPEPPPRALAISADDGHASVYRVMYPIVQRRHLPITLFIYPSAISNASYAMTWAQLAELRDSGLFDIQSHTYWHPNFLRERRQLSADAYAHLVDDQLIRSRAVLRQRLGRPVDLLAWPFGLWDAELESHAAAAGYVAAFTLEHRPARRGDDPMALPRYLITDAVDAKAFAAILRLADGEREEGR</sequence>
<organism evidence="4 5">
    <name type="scientific">Pseudomonas panipatensis</name>
    <dbReference type="NCBI Taxonomy" id="428992"/>
    <lineage>
        <taxon>Bacteria</taxon>
        <taxon>Pseudomonadati</taxon>
        <taxon>Pseudomonadota</taxon>
        <taxon>Gammaproteobacteria</taxon>
        <taxon>Pseudomonadales</taxon>
        <taxon>Pseudomonadaceae</taxon>
        <taxon>Pseudomonas</taxon>
    </lineage>
</organism>
<evidence type="ECO:0000256" key="2">
    <source>
        <dbReference type="SAM" id="SignalP"/>
    </source>
</evidence>
<dbReference type="Proteomes" id="UP000199636">
    <property type="component" value="Unassembled WGS sequence"/>
</dbReference>
<reference evidence="5" key="1">
    <citation type="submission" date="2016-10" db="EMBL/GenBank/DDBJ databases">
        <authorList>
            <person name="Varghese N."/>
            <person name="Submissions S."/>
        </authorList>
    </citation>
    <scope>NUCLEOTIDE SEQUENCE [LARGE SCALE GENOMIC DNA]</scope>
    <source>
        <strain evidence="5">CCM 7469</strain>
    </source>
</reference>
<dbReference type="EMBL" id="FNDS01000010">
    <property type="protein sequence ID" value="SDI48368.1"/>
    <property type="molecule type" value="Genomic_DNA"/>
</dbReference>
<dbReference type="InterPro" id="IPR002509">
    <property type="entry name" value="NODB_dom"/>
</dbReference>
<dbReference type="CDD" id="cd10918">
    <property type="entry name" value="CE4_NodB_like_5s_6s"/>
    <property type="match status" value="1"/>
</dbReference>
<dbReference type="Pfam" id="PF01522">
    <property type="entry name" value="Polysacc_deac_1"/>
    <property type="match status" value="1"/>
</dbReference>
<dbReference type="RefSeq" id="WP_090266104.1">
    <property type="nucleotide sequence ID" value="NZ_FNDS01000010.1"/>
</dbReference>
<dbReference type="SUPFAM" id="SSF88713">
    <property type="entry name" value="Glycoside hydrolase/deacetylase"/>
    <property type="match status" value="1"/>
</dbReference>